<evidence type="ECO:0000313" key="1">
    <source>
        <dbReference type="EMBL" id="MED6197603.1"/>
    </source>
</evidence>
<gene>
    <name evidence="1" type="ORF">PIB30_058049</name>
</gene>
<sequence length="105" mass="11278">MEKRIAVAFLRCKATARARQEIGGPKWLRMGPRGRTVIPECFLRASRLRARRRQGHRVGAQGARGRHLKGVSARGCLGASAECGQAYGADAPGGSRGRADRAQAP</sequence>
<proteinExistence type="predicted"/>
<protein>
    <submittedName>
        <fullName evidence="1">Uncharacterized protein</fullName>
    </submittedName>
</protein>
<dbReference type="Proteomes" id="UP001341840">
    <property type="component" value="Unassembled WGS sequence"/>
</dbReference>
<keyword evidence="2" id="KW-1185">Reference proteome</keyword>
<reference evidence="1 2" key="1">
    <citation type="journal article" date="2023" name="Plants (Basel)">
        <title>Bridging the Gap: Combining Genomics and Transcriptomics Approaches to Understand Stylosanthes scabra, an Orphan Legume from the Brazilian Caatinga.</title>
        <authorList>
            <person name="Ferreira-Neto J.R.C."/>
            <person name="da Silva M.D."/>
            <person name="Binneck E."/>
            <person name="de Melo N.F."/>
            <person name="da Silva R.H."/>
            <person name="de Melo A.L.T.M."/>
            <person name="Pandolfi V."/>
            <person name="Bustamante F.O."/>
            <person name="Brasileiro-Vidal A.C."/>
            <person name="Benko-Iseppon A.M."/>
        </authorList>
    </citation>
    <scope>NUCLEOTIDE SEQUENCE [LARGE SCALE GENOMIC DNA]</scope>
    <source>
        <tissue evidence="1">Leaves</tissue>
    </source>
</reference>
<accession>A0ABU6XLF5</accession>
<comment type="caution">
    <text evidence="1">The sequence shown here is derived from an EMBL/GenBank/DDBJ whole genome shotgun (WGS) entry which is preliminary data.</text>
</comment>
<evidence type="ECO:0000313" key="2">
    <source>
        <dbReference type="Proteomes" id="UP001341840"/>
    </source>
</evidence>
<dbReference type="EMBL" id="JASCZI010211931">
    <property type="protein sequence ID" value="MED6197603.1"/>
    <property type="molecule type" value="Genomic_DNA"/>
</dbReference>
<name>A0ABU6XLF5_9FABA</name>
<organism evidence="1 2">
    <name type="scientific">Stylosanthes scabra</name>
    <dbReference type="NCBI Taxonomy" id="79078"/>
    <lineage>
        <taxon>Eukaryota</taxon>
        <taxon>Viridiplantae</taxon>
        <taxon>Streptophyta</taxon>
        <taxon>Embryophyta</taxon>
        <taxon>Tracheophyta</taxon>
        <taxon>Spermatophyta</taxon>
        <taxon>Magnoliopsida</taxon>
        <taxon>eudicotyledons</taxon>
        <taxon>Gunneridae</taxon>
        <taxon>Pentapetalae</taxon>
        <taxon>rosids</taxon>
        <taxon>fabids</taxon>
        <taxon>Fabales</taxon>
        <taxon>Fabaceae</taxon>
        <taxon>Papilionoideae</taxon>
        <taxon>50 kb inversion clade</taxon>
        <taxon>dalbergioids sensu lato</taxon>
        <taxon>Dalbergieae</taxon>
        <taxon>Pterocarpus clade</taxon>
        <taxon>Stylosanthes</taxon>
    </lineage>
</organism>